<evidence type="ECO:0000256" key="1">
    <source>
        <dbReference type="SAM" id="Phobius"/>
    </source>
</evidence>
<dbReference type="PANTHER" id="PTHR31446:SF39">
    <property type="entry name" value="ACID PHOSPHATASE_VANADIUM-DEPENDENT HALOPEROXIDASE-RELATED PROTEIN"/>
    <property type="match status" value="1"/>
</dbReference>
<keyword evidence="3" id="KW-1185">Reference proteome</keyword>
<name>A0A7G5EMM9_9BURK</name>
<proteinExistence type="predicted"/>
<evidence type="ECO:0000313" key="3">
    <source>
        <dbReference type="Proteomes" id="UP000515240"/>
    </source>
</evidence>
<reference evidence="2 3" key="1">
    <citation type="journal article" date="2020" name="G3 (Bethesda)">
        <title>CeMbio - The Caenorhabditis elegans Microbiome Resource.</title>
        <authorList>
            <person name="Dirksen P."/>
            <person name="Assie A."/>
            <person name="Zimmermann J."/>
            <person name="Zhang F."/>
            <person name="Tietje A.M."/>
            <person name="Marsh S.A."/>
            <person name="Felix M.A."/>
            <person name="Shapira M."/>
            <person name="Kaleta C."/>
            <person name="Schulenburg H."/>
            <person name="Samuel B."/>
        </authorList>
    </citation>
    <scope>NUCLEOTIDE SEQUENCE [LARGE SCALE GENOMIC DNA]</scope>
    <source>
        <strain evidence="2 3">BIGb0172</strain>
    </source>
</reference>
<feature type="transmembrane region" description="Helical" evidence="1">
    <location>
        <begin position="120"/>
        <end position="141"/>
    </location>
</feature>
<keyword evidence="1" id="KW-0812">Transmembrane</keyword>
<dbReference type="Proteomes" id="UP000515240">
    <property type="component" value="Chromosome"/>
</dbReference>
<dbReference type="Pfam" id="PF02681">
    <property type="entry name" value="DUF212"/>
    <property type="match status" value="1"/>
</dbReference>
<feature type="transmembrane region" description="Helical" evidence="1">
    <location>
        <begin position="35"/>
        <end position="58"/>
    </location>
</feature>
<gene>
    <name evidence="2" type="ORF">HS961_21715</name>
</gene>
<dbReference type="PANTHER" id="PTHR31446">
    <property type="entry name" value="ACID PHOSPHATASE/VANADIUM-DEPENDENT HALOPEROXIDASE-RELATED PROTEIN"/>
    <property type="match status" value="1"/>
</dbReference>
<keyword evidence="1" id="KW-0472">Membrane</keyword>
<evidence type="ECO:0000313" key="2">
    <source>
        <dbReference type="EMBL" id="QMV75254.1"/>
    </source>
</evidence>
<sequence>MDLSYLLTPLLAWLVAGSLKFLINSCRAGKPAFGLIGYGGMPSNHSAIVSSMAALVALKHGIDHPAFGVALTLAFIVVLDASSLRRQVGKHAQAINRLHDRAPDAAPSATPLRERMGHSLAEIFGGIVCGIVLACAVYAWMPLYD</sequence>
<organism evidence="2 3">
    <name type="scientific">Comamonas piscis</name>
    <dbReference type="NCBI Taxonomy" id="1562974"/>
    <lineage>
        <taxon>Bacteria</taxon>
        <taxon>Pseudomonadati</taxon>
        <taxon>Pseudomonadota</taxon>
        <taxon>Betaproteobacteria</taxon>
        <taxon>Burkholderiales</taxon>
        <taxon>Comamonadaceae</taxon>
        <taxon>Comamonas</taxon>
    </lineage>
</organism>
<dbReference type="AlphaFoldDB" id="A0A7G5EMM9"/>
<dbReference type="EMBL" id="CP058554">
    <property type="protein sequence ID" value="QMV75254.1"/>
    <property type="molecule type" value="Genomic_DNA"/>
</dbReference>
<protein>
    <submittedName>
        <fullName evidence="2">Divergent PAP2 family protein</fullName>
    </submittedName>
</protein>
<dbReference type="InterPro" id="IPR003832">
    <property type="entry name" value="DUF212"/>
</dbReference>
<feature type="transmembrane region" description="Helical" evidence="1">
    <location>
        <begin position="64"/>
        <end position="81"/>
    </location>
</feature>
<dbReference type="KEGG" id="cpis:HS961_21715"/>
<dbReference type="RefSeq" id="WP_182325511.1">
    <property type="nucleotide sequence ID" value="NZ_CP058554.1"/>
</dbReference>
<keyword evidence="1" id="KW-1133">Transmembrane helix</keyword>
<accession>A0A7G5EMM9</accession>
<feature type="transmembrane region" description="Helical" evidence="1">
    <location>
        <begin position="6"/>
        <end position="23"/>
    </location>
</feature>